<sequence>MQGIMLHNGLTSCNLILCLVLHPSGALGFPLPLLIRRDDEDLPARATALNVFAAFFTIIVLAILAVWLVVRLMHRAISTLSATVTGSSSTSGSDSSDSSDVNYVWTSRDRGYMVSKAGGRIIGEVRRA</sequence>
<dbReference type="Proteomes" id="UP001239445">
    <property type="component" value="Unassembled WGS sequence"/>
</dbReference>
<reference evidence="4" key="1">
    <citation type="submission" date="2023-06" db="EMBL/GenBank/DDBJ databases">
        <title>Genome-scale phylogeny and comparative genomics of the fungal order Sordariales.</title>
        <authorList>
            <consortium name="Lawrence Berkeley National Laboratory"/>
            <person name="Hensen N."/>
            <person name="Bonometti L."/>
            <person name="Westerberg I."/>
            <person name="Brannstrom I.O."/>
            <person name="Guillou S."/>
            <person name="Cros-Aarteil S."/>
            <person name="Calhoun S."/>
            <person name="Haridas S."/>
            <person name="Kuo A."/>
            <person name="Mondo S."/>
            <person name="Pangilinan J."/>
            <person name="Riley R."/>
            <person name="Labutti K."/>
            <person name="Andreopoulos B."/>
            <person name="Lipzen A."/>
            <person name="Chen C."/>
            <person name="Yanf M."/>
            <person name="Daum C."/>
            <person name="Ng V."/>
            <person name="Clum A."/>
            <person name="Steindorff A."/>
            <person name="Ohm R."/>
            <person name="Martin F."/>
            <person name="Silar P."/>
            <person name="Natvig D."/>
            <person name="Lalanne C."/>
            <person name="Gautier V."/>
            <person name="Ament-Velasquez S.L."/>
            <person name="Kruys A."/>
            <person name="Hutchinson M.I."/>
            <person name="Powell A.J."/>
            <person name="Barry K."/>
            <person name="Miller A.N."/>
            <person name="Grigoriev I.V."/>
            <person name="Debuchy R."/>
            <person name="Gladieux P."/>
            <person name="Thoren M.H."/>
            <person name="Johannesson H."/>
        </authorList>
    </citation>
    <scope>NUCLEOTIDE SEQUENCE</scope>
    <source>
        <strain evidence="4">PSN4</strain>
    </source>
</reference>
<keyword evidence="2" id="KW-0472">Membrane</keyword>
<organism evidence="4 5">
    <name type="scientific">Echria macrotheca</name>
    <dbReference type="NCBI Taxonomy" id="438768"/>
    <lineage>
        <taxon>Eukaryota</taxon>
        <taxon>Fungi</taxon>
        <taxon>Dikarya</taxon>
        <taxon>Ascomycota</taxon>
        <taxon>Pezizomycotina</taxon>
        <taxon>Sordariomycetes</taxon>
        <taxon>Sordariomycetidae</taxon>
        <taxon>Sordariales</taxon>
        <taxon>Schizotheciaceae</taxon>
        <taxon>Echria</taxon>
    </lineage>
</organism>
<evidence type="ECO:0000256" key="3">
    <source>
        <dbReference type="SAM" id="SignalP"/>
    </source>
</evidence>
<dbReference type="EMBL" id="MU839830">
    <property type="protein sequence ID" value="KAK1757305.1"/>
    <property type="molecule type" value="Genomic_DNA"/>
</dbReference>
<gene>
    <name evidence="4" type="ORF">QBC47DRAFT_399644</name>
</gene>
<comment type="caution">
    <text evidence="4">The sequence shown here is derived from an EMBL/GenBank/DDBJ whole genome shotgun (WGS) entry which is preliminary data.</text>
</comment>
<feature type="transmembrane region" description="Helical" evidence="2">
    <location>
        <begin position="52"/>
        <end position="70"/>
    </location>
</feature>
<keyword evidence="2" id="KW-0812">Transmembrane</keyword>
<feature type="signal peptide" evidence="3">
    <location>
        <begin position="1"/>
        <end position="28"/>
    </location>
</feature>
<evidence type="ECO:0000313" key="5">
    <source>
        <dbReference type="Proteomes" id="UP001239445"/>
    </source>
</evidence>
<accession>A0AAJ0FDL7</accession>
<keyword evidence="3" id="KW-0732">Signal</keyword>
<proteinExistence type="predicted"/>
<keyword evidence="2" id="KW-1133">Transmembrane helix</keyword>
<feature type="region of interest" description="Disordered" evidence="1">
    <location>
        <begin position="82"/>
        <end position="101"/>
    </location>
</feature>
<name>A0AAJ0FDL7_9PEZI</name>
<feature type="chain" id="PRO_5042547956" evidence="3">
    <location>
        <begin position="29"/>
        <end position="128"/>
    </location>
</feature>
<evidence type="ECO:0000256" key="1">
    <source>
        <dbReference type="SAM" id="MobiDB-lite"/>
    </source>
</evidence>
<keyword evidence="5" id="KW-1185">Reference proteome</keyword>
<dbReference type="AlphaFoldDB" id="A0AAJ0FDL7"/>
<protein>
    <submittedName>
        <fullName evidence="4">Uncharacterized protein</fullName>
    </submittedName>
</protein>
<evidence type="ECO:0000256" key="2">
    <source>
        <dbReference type="SAM" id="Phobius"/>
    </source>
</evidence>
<evidence type="ECO:0000313" key="4">
    <source>
        <dbReference type="EMBL" id="KAK1757305.1"/>
    </source>
</evidence>